<sequence length="117" mass="12800">MHWRGGVCFRLATVCPHTGGICLTRKEHSSNGAPLEFCLETQWTAPARDKIHDADVGPDLGTDCTHEPSESAFVAFRVPLRPDRSSVASSRCLEAREERSQRSLTLAVRAAGGRRSP</sequence>
<reference evidence="1 2" key="1">
    <citation type="journal article" date="2020" name="Cell">
        <title>Large-Scale Comparative Analyses of Tick Genomes Elucidate Their Genetic Diversity and Vector Capacities.</title>
        <authorList>
            <consortium name="Tick Genome and Microbiome Consortium (TIGMIC)"/>
            <person name="Jia N."/>
            <person name="Wang J."/>
            <person name="Shi W."/>
            <person name="Du L."/>
            <person name="Sun Y."/>
            <person name="Zhan W."/>
            <person name="Jiang J.F."/>
            <person name="Wang Q."/>
            <person name="Zhang B."/>
            <person name="Ji P."/>
            <person name="Bell-Sakyi L."/>
            <person name="Cui X.M."/>
            <person name="Yuan T.T."/>
            <person name="Jiang B.G."/>
            <person name="Yang W.F."/>
            <person name="Lam T.T."/>
            <person name="Chang Q.C."/>
            <person name="Ding S.J."/>
            <person name="Wang X.J."/>
            <person name="Zhu J.G."/>
            <person name="Ruan X.D."/>
            <person name="Zhao L."/>
            <person name="Wei J.T."/>
            <person name="Ye R.Z."/>
            <person name="Que T.C."/>
            <person name="Du C.H."/>
            <person name="Zhou Y.H."/>
            <person name="Cheng J.X."/>
            <person name="Dai P.F."/>
            <person name="Guo W.B."/>
            <person name="Han X.H."/>
            <person name="Huang E.J."/>
            <person name="Li L.F."/>
            <person name="Wei W."/>
            <person name="Gao Y.C."/>
            <person name="Liu J.Z."/>
            <person name="Shao H.Z."/>
            <person name="Wang X."/>
            <person name="Wang C.C."/>
            <person name="Yang T.C."/>
            <person name="Huo Q.B."/>
            <person name="Li W."/>
            <person name="Chen H.Y."/>
            <person name="Chen S.E."/>
            <person name="Zhou L.G."/>
            <person name="Ni X.B."/>
            <person name="Tian J.H."/>
            <person name="Sheng Y."/>
            <person name="Liu T."/>
            <person name="Pan Y.S."/>
            <person name="Xia L.Y."/>
            <person name="Li J."/>
            <person name="Zhao F."/>
            <person name="Cao W.C."/>
        </authorList>
    </citation>
    <scope>NUCLEOTIDE SEQUENCE [LARGE SCALE GENOMIC DNA]</scope>
    <source>
        <strain evidence="1">Iper-2018</strain>
    </source>
</reference>
<proteinExistence type="predicted"/>
<dbReference type="EMBL" id="JABSTQ010010346">
    <property type="protein sequence ID" value="KAG0421589.1"/>
    <property type="molecule type" value="Genomic_DNA"/>
</dbReference>
<keyword evidence="2" id="KW-1185">Reference proteome</keyword>
<comment type="caution">
    <text evidence="1">The sequence shown here is derived from an EMBL/GenBank/DDBJ whole genome shotgun (WGS) entry which is preliminary data.</text>
</comment>
<protein>
    <submittedName>
        <fullName evidence="1">Uncharacterized protein</fullName>
    </submittedName>
</protein>
<evidence type="ECO:0000313" key="2">
    <source>
        <dbReference type="Proteomes" id="UP000805193"/>
    </source>
</evidence>
<evidence type="ECO:0000313" key="1">
    <source>
        <dbReference type="EMBL" id="KAG0421589.1"/>
    </source>
</evidence>
<name>A0AC60PKZ4_IXOPE</name>
<dbReference type="Proteomes" id="UP000805193">
    <property type="component" value="Unassembled WGS sequence"/>
</dbReference>
<gene>
    <name evidence="1" type="ORF">HPB47_002551</name>
</gene>
<organism evidence="1 2">
    <name type="scientific">Ixodes persulcatus</name>
    <name type="common">Taiga tick</name>
    <dbReference type="NCBI Taxonomy" id="34615"/>
    <lineage>
        <taxon>Eukaryota</taxon>
        <taxon>Metazoa</taxon>
        <taxon>Ecdysozoa</taxon>
        <taxon>Arthropoda</taxon>
        <taxon>Chelicerata</taxon>
        <taxon>Arachnida</taxon>
        <taxon>Acari</taxon>
        <taxon>Parasitiformes</taxon>
        <taxon>Ixodida</taxon>
        <taxon>Ixodoidea</taxon>
        <taxon>Ixodidae</taxon>
        <taxon>Ixodinae</taxon>
        <taxon>Ixodes</taxon>
    </lineage>
</organism>
<accession>A0AC60PKZ4</accession>